<accession>A0A9P0P9P1</accession>
<dbReference type="PANTHER" id="PTHR19303:SF74">
    <property type="entry name" value="POGO TRANSPOSABLE ELEMENT WITH KRAB DOMAIN"/>
    <property type="match status" value="1"/>
</dbReference>
<dbReference type="InterPro" id="IPR036397">
    <property type="entry name" value="RNaseH_sf"/>
</dbReference>
<dbReference type="EMBL" id="CAKOFQ010006805">
    <property type="protein sequence ID" value="CAH1973138.1"/>
    <property type="molecule type" value="Genomic_DNA"/>
</dbReference>
<dbReference type="OrthoDB" id="6775047at2759"/>
<protein>
    <recommendedName>
        <fullName evidence="1">DDE-1 domain-containing protein</fullName>
    </recommendedName>
</protein>
<sequence>MPPSIGKNGPIGASYKCSKNGWINSDLFVEWLHHFGSNVKPSANDPVLFVLDNHTSHISIEAYDYCKEKNIHMVTIPPHTSDNLQPLDVTVFSPLKNALYRQYELYLSTTGHQKITEYDVAELLNNAFMQIATIEKAVSGFRTTAADEFWQNLQYTKQILHPVSKSINLVESDRSILSEVSLSI</sequence>
<comment type="caution">
    <text evidence="2">The sequence shown here is derived from an EMBL/GenBank/DDBJ whole genome shotgun (WGS) entry which is preliminary data.</text>
</comment>
<evidence type="ECO:0000313" key="3">
    <source>
        <dbReference type="Proteomes" id="UP001152888"/>
    </source>
</evidence>
<dbReference type="AlphaFoldDB" id="A0A9P0P9P1"/>
<dbReference type="GO" id="GO:0005634">
    <property type="term" value="C:nucleus"/>
    <property type="evidence" value="ECO:0007669"/>
    <property type="project" value="TreeGrafter"/>
</dbReference>
<keyword evidence="3" id="KW-1185">Reference proteome</keyword>
<organism evidence="2 3">
    <name type="scientific">Acanthoscelides obtectus</name>
    <name type="common">Bean weevil</name>
    <name type="synonym">Bruchus obtectus</name>
    <dbReference type="NCBI Taxonomy" id="200917"/>
    <lineage>
        <taxon>Eukaryota</taxon>
        <taxon>Metazoa</taxon>
        <taxon>Ecdysozoa</taxon>
        <taxon>Arthropoda</taxon>
        <taxon>Hexapoda</taxon>
        <taxon>Insecta</taxon>
        <taxon>Pterygota</taxon>
        <taxon>Neoptera</taxon>
        <taxon>Endopterygota</taxon>
        <taxon>Coleoptera</taxon>
        <taxon>Polyphaga</taxon>
        <taxon>Cucujiformia</taxon>
        <taxon>Chrysomeloidea</taxon>
        <taxon>Chrysomelidae</taxon>
        <taxon>Bruchinae</taxon>
        <taxon>Bruchini</taxon>
        <taxon>Acanthoscelides</taxon>
    </lineage>
</organism>
<reference evidence="2" key="1">
    <citation type="submission" date="2022-03" db="EMBL/GenBank/DDBJ databases">
        <authorList>
            <person name="Sayadi A."/>
        </authorList>
    </citation>
    <scope>NUCLEOTIDE SEQUENCE</scope>
</reference>
<dbReference type="GO" id="GO:0003677">
    <property type="term" value="F:DNA binding"/>
    <property type="evidence" value="ECO:0007669"/>
    <property type="project" value="TreeGrafter"/>
</dbReference>
<dbReference type="Proteomes" id="UP001152888">
    <property type="component" value="Unassembled WGS sequence"/>
</dbReference>
<name>A0A9P0P9P1_ACAOB</name>
<dbReference type="InterPro" id="IPR004875">
    <property type="entry name" value="DDE_SF_endonuclease_dom"/>
</dbReference>
<evidence type="ECO:0000313" key="2">
    <source>
        <dbReference type="EMBL" id="CAH1973138.1"/>
    </source>
</evidence>
<dbReference type="Pfam" id="PF03184">
    <property type="entry name" value="DDE_1"/>
    <property type="match status" value="1"/>
</dbReference>
<proteinExistence type="predicted"/>
<feature type="domain" description="DDE-1" evidence="1">
    <location>
        <begin position="10"/>
        <end position="128"/>
    </location>
</feature>
<dbReference type="PANTHER" id="PTHR19303">
    <property type="entry name" value="TRANSPOSON"/>
    <property type="match status" value="1"/>
</dbReference>
<evidence type="ECO:0000259" key="1">
    <source>
        <dbReference type="Pfam" id="PF03184"/>
    </source>
</evidence>
<gene>
    <name evidence="2" type="ORF">ACAOBT_LOCUS10381</name>
</gene>
<dbReference type="Gene3D" id="3.30.420.10">
    <property type="entry name" value="Ribonuclease H-like superfamily/Ribonuclease H"/>
    <property type="match status" value="1"/>
</dbReference>
<dbReference type="InterPro" id="IPR050863">
    <property type="entry name" value="CenT-Element_Derived"/>
</dbReference>